<keyword evidence="3" id="KW-1185">Reference proteome</keyword>
<dbReference type="Proteomes" id="UP001208570">
    <property type="component" value="Unassembled WGS sequence"/>
</dbReference>
<name>A0AAD9NIR6_9ANNE</name>
<evidence type="ECO:0000313" key="2">
    <source>
        <dbReference type="EMBL" id="KAK2168669.1"/>
    </source>
</evidence>
<protein>
    <submittedName>
        <fullName evidence="2">Uncharacterized protein</fullName>
    </submittedName>
</protein>
<gene>
    <name evidence="2" type="ORF">LSH36_15g14052</name>
</gene>
<proteinExistence type="predicted"/>
<reference evidence="2" key="1">
    <citation type="journal article" date="2023" name="Mol. Biol. Evol.">
        <title>Third-Generation Sequencing Reveals the Adaptive Role of the Epigenome in Three Deep-Sea Polychaetes.</title>
        <authorList>
            <person name="Perez M."/>
            <person name="Aroh O."/>
            <person name="Sun Y."/>
            <person name="Lan Y."/>
            <person name="Juniper S.K."/>
            <person name="Young C.R."/>
            <person name="Angers B."/>
            <person name="Qian P.Y."/>
        </authorList>
    </citation>
    <scope>NUCLEOTIDE SEQUENCE</scope>
    <source>
        <strain evidence="2">P08H-3</strain>
    </source>
</reference>
<comment type="caution">
    <text evidence="2">The sequence shown here is derived from an EMBL/GenBank/DDBJ whole genome shotgun (WGS) entry which is preliminary data.</text>
</comment>
<accession>A0AAD9NIR6</accession>
<dbReference type="AlphaFoldDB" id="A0AAD9NIR6"/>
<evidence type="ECO:0000313" key="3">
    <source>
        <dbReference type="Proteomes" id="UP001208570"/>
    </source>
</evidence>
<organism evidence="2 3">
    <name type="scientific">Paralvinella palmiformis</name>
    <dbReference type="NCBI Taxonomy" id="53620"/>
    <lineage>
        <taxon>Eukaryota</taxon>
        <taxon>Metazoa</taxon>
        <taxon>Spiralia</taxon>
        <taxon>Lophotrochozoa</taxon>
        <taxon>Annelida</taxon>
        <taxon>Polychaeta</taxon>
        <taxon>Sedentaria</taxon>
        <taxon>Canalipalpata</taxon>
        <taxon>Terebellida</taxon>
        <taxon>Terebelliformia</taxon>
        <taxon>Alvinellidae</taxon>
        <taxon>Paralvinella</taxon>
    </lineage>
</organism>
<sequence>MCFWDTIEGILVSVPIMWVCLERVTSTNVIPQAILEKENGGSVEMKDMQEKTFGSPKDFEEYTFRWQEKVCSKRELDTYGQNYAFDTGFSREYHNNAKAAQEKGNQPRRLFSYVDNDSFTKRDSVQKVTTSSKEKPPLVADKMIKTKPTHGAGKKYSEAFV</sequence>
<feature type="region of interest" description="Disordered" evidence="1">
    <location>
        <begin position="124"/>
        <end position="161"/>
    </location>
</feature>
<evidence type="ECO:0000256" key="1">
    <source>
        <dbReference type="SAM" id="MobiDB-lite"/>
    </source>
</evidence>
<dbReference type="EMBL" id="JAODUP010000015">
    <property type="protein sequence ID" value="KAK2168669.1"/>
    <property type="molecule type" value="Genomic_DNA"/>
</dbReference>